<sequence length="12" mass="1367">MFLLLNLDPFGS</sequence>
<name>A0A8A3PLB6_9HELO</name>
<evidence type="ECO:0000313" key="2">
    <source>
        <dbReference type="Proteomes" id="UP000672032"/>
    </source>
</evidence>
<keyword evidence="2" id="KW-1185">Reference proteome</keyword>
<organism evidence="1 2">
    <name type="scientific">Monilinia vaccinii-corymbosi</name>
    <dbReference type="NCBI Taxonomy" id="61207"/>
    <lineage>
        <taxon>Eukaryota</taxon>
        <taxon>Fungi</taxon>
        <taxon>Dikarya</taxon>
        <taxon>Ascomycota</taxon>
        <taxon>Pezizomycotina</taxon>
        <taxon>Leotiomycetes</taxon>
        <taxon>Helotiales</taxon>
        <taxon>Sclerotiniaceae</taxon>
        <taxon>Monilinia</taxon>
    </lineage>
</organism>
<gene>
    <name evidence="1" type="ORF">DSL72_006925</name>
</gene>
<proteinExistence type="predicted"/>
<dbReference type="Proteomes" id="UP000672032">
    <property type="component" value="Chromosome 6"/>
</dbReference>
<protein>
    <submittedName>
        <fullName evidence="1">Uncharacterized protein</fullName>
    </submittedName>
</protein>
<accession>A0A8A3PLB6</accession>
<dbReference type="EMBL" id="CP063410">
    <property type="protein sequence ID" value="QSZ35803.1"/>
    <property type="molecule type" value="Genomic_DNA"/>
</dbReference>
<evidence type="ECO:0000313" key="1">
    <source>
        <dbReference type="EMBL" id="QSZ35803.1"/>
    </source>
</evidence>
<reference evidence="1" key="1">
    <citation type="submission" date="2020-10" db="EMBL/GenBank/DDBJ databases">
        <title>Genome Sequence of Monilinia vaccinii-corymbosi Sheds Light on Mummy Berry Disease Infection of Blueberry and Mating Type.</title>
        <authorList>
            <person name="Yow A.G."/>
            <person name="Zhang Y."/>
            <person name="Bansal K."/>
            <person name="Eacker S.M."/>
            <person name="Sullivan S."/>
            <person name="Liachko I."/>
            <person name="Cubeta M.A."/>
            <person name="Rollins J.A."/>
            <person name="Ashrafi H."/>
        </authorList>
    </citation>
    <scope>NUCLEOTIDE SEQUENCE</scope>
    <source>
        <strain evidence="1">RL-1</strain>
    </source>
</reference>